<feature type="transmembrane region" description="Helical" evidence="6">
    <location>
        <begin position="674"/>
        <end position="695"/>
    </location>
</feature>
<evidence type="ECO:0000256" key="4">
    <source>
        <dbReference type="ARBA" id="ARBA00023136"/>
    </source>
</evidence>
<protein>
    <recommendedName>
        <fullName evidence="7">G-protein coupled receptors family 1 profile domain-containing protein</fullName>
    </recommendedName>
</protein>
<feature type="transmembrane region" description="Helical" evidence="6">
    <location>
        <begin position="605"/>
        <end position="625"/>
    </location>
</feature>
<feature type="transmembrane region" description="Helical" evidence="6">
    <location>
        <begin position="430"/>
        <end position="450"/>
    </location>
</feature>
<gene>
    <name evidence="8" type="ORF">NP493_4631g00000</name>
</gene>
<dbReference type="PRINTS" id="PR00237">
    <property type="entry name" value="GPCRRHODOPSN"/>
</dbReference>
<feature type="transmembrane region" description="Helical" evidence="6">
    <location>
        <begin position="637"/>
        <end position="658"/>
    </location>
</feature>
<keyword evidence="4 6" id="KW-0472">Membrane</keyword>
<name>A0AAD9IZD9_RIDPI</name>
<dbReference type="GO" id="GO:0016020">
    <property type="term" value="C:membrane"/>
    <property type="evidence" value="ECO:0007669"/>
    <property type="project" value="UniProtKB-SubCell"/>
</dbReference>
<feature type="region of interest" description="Disordered" evidence="5">
    <location>
        <begin position="26"/>
        <end position="52"/>
    </location>
</feature>
<evidence type="ECO:0000259" key="7">
    <source>
        <dbReference type="PROSITE" id="PS50262"/>
    </source>
</evidence>
<feature type="transmembrane region" description="Helical" evidence="6">
    <location>
        <begin position="227"/>
        <end position="247"/>
    </location>
</feature>
<dbReference type="InterPro" id="IPR017452">
    <property type="entry name" value="GPCR_Rhodpsn_7TM"/>
</dbReference>
<dbReference type="InterPro" id="IPR052954">
    <property type="entry name" value="GPCR-Ligand_Int"/>
</dbReference>
<evidence type="ECO:0000256" key="1">
    <source>
        <dbReference type="ARBA" id="ARBA00004370"/>
    </source>
</evidence>
<comment type="caution">
    <text evidence="8">The sequence shown here is derived from an EMBL/GenBank/DDBJ whole genome shotgun (WGS) entry which is preliminary data.</text>
</comment>
<organism evidence="8 9">
    <name type="scientific">Ridgeia piscesae</name>
    <name type="common">Tubeworm</name>
    <dbReference type="NCBI Taxonomy" id="27915"/>
    <lineage>
        <taxon>Eukaryota</taxon>
        <taxon>Metazoa</taxon>
        <taxon>Spiralia</taxon>
        <taxon>Lophotrochozoa</taxon>
        <taxon>Annelida</taxon>
        <taxon>Polychaeta</taxon>
        <taxon>Sedentaria</taxon>
        <taxon>Canalipalpata</taxon>
        <taxon>Sabellida</taxon>
        <taxon>Siboglinidae</taxon>
        <taxon>Ridgeia</taxon>
    </lineage>
</organism>
<evidence type="ECO:0000256" key="3">
    <source>
        <dbReference type="ARBA" id="ARBA00022989"/>
    </source>
</evidence>
<feature type="transmembrane region" description="Helical" evidence="6">
    <location>
        <begin position="308"/>
        <end position="327"/>
    </location>
</feature>
<feature type="transmembrane region" description="Helical" evidence="6">
    <location>
        <begin position="813"/>
        <end position="829"/>
    </location>
</feature>
<evidence type="ECO:0000313" key="9">
    <source>
        <dbReference type="Proteomes" id="UP001209878"/>
    </source>
</evidence>
<dbReference type="InterPro" id="IPR000276">
    <property type="entry name" value="GPCR_Rhodpsn"/>
</dbReference>
<feature type="transmembrane region" description="Helical" evidence="6">
    <location>
        <begin position="195"/>
        <end position="215"/>
    </location>
</feature>
<feature type="compositionally biased region" description="Polar residues" evidence="5">
    <location>
        <begin position="29"/>
        <end position="40"/>
    </location>
</feature>
<evidence type="ECO:0000313" key="8">
    <source>
        <dbReference type="EMBL" id="KAK2143173.1"/>
    </source>
</evidence>
<feature type="transmembrane region" description="Helical" evidence="6">
    <location>
        <begin position="768"/>
        <end position="786"/>
    </location>
</feature>
<feature type="domain" description="G-protein coupled receptors family 1 profile" evidence="7">
    <location>
        <begin position="617"/>
        <end position="875"/>
    </location>
</feature>
<keyword evidence="9" id="KW-1185">Reference proteome</keyword>
<sequence>MSRECNKIRVLLIKFHNAAIAASMKKTTDSSSSHLRQGCQSRRERLSRLTRQGRARATGNIKMFAEYVLLFLMTNMASSNGDSDAKKRVTDTTYVDRGRIEVSAIPFDTISTSTAETVDVYNKEYTVNESASTSMDINTTAFPASNGTPSACVNPSIPSNNSGYPCNRSEGDDGINDEHAESYLAYRVGVVINRFVLPVIIAVGTLGNFVSMCVMFQRQNRHMSFTIYLGCLAISDNCVLLSAGYYWGTVELHGRLPRDDECRILIWILETFQSNGVLLILGVTLDRLVAVCFPLKAAAWCRARRAKVVSASVFAVVAVYNIPHLVLNHADERFVCMLCSFDNILCVIHLWVTTLITFAIPLVLLLAANTVIILAVRNSLKYKHSSSSGSSDDTQTDSLSELKHISQRRAKRSRAKYSKHVELSLKDRNLIVMLLLVSFMFLLLNAPRFIRIIIFATVQFDMTPERVAMNTLAWHVTNKLYFTNNACNFVLYCLNEGGGFINVTNPAAALIASTENTPLFLTNGSTSQHRVNTTTFRRPDVTKMESSECGTIPIPFVDNVTVGRSNGSYGNRSDDDNDEKEHGSNTTRSVHSYLVYRVARSINRFVLPVIIVVGTCGNLVSMYVMFQQQNRHTSFSIYLGCLAISDNCVLAAAGYYWVTTELLSRLSFNVECKILVWVLETFQANGVLLILSVTLDRLVAVRFPFKAAAWCRARRAKIVSASVFAVVSAYNIPHLVLNHADERLVCMLCSFDTILCVIHLWVTSLIMFAIPFVLLLSANTVIIVAMQNSLKYTPSSSAIQSKTVELSSKDRNLIAMLLLVSFMFLLLNAPRFMRIIVFATVQFEMTPQRVAMNTLVWHITNKLYFTNNACNFFLYCVSGSKFRRDFKVLCREKIRCFCFKKVNDIQ</sequence>
<keyword evidence="2 6" id="KW-0812">Transmembrane</keyword>
<dbReference type="Gene3D" id="1.20.1070.10">
    <property type="entry name" value="Rhodopsin 7-helix transmembrane proteins"/>
    <property type="match status" value="2"/>
</dbReference>
<evidence type="ECO:0000256" key="5">
    <source>
        <dbReference type="SAM" id="MobiDB-lite"/>
    </source>
</evidence>
<feature type="transmembrane region" description="Helical" evidence="6">
    <location>
        <begin position="716"/>
        <end position="736"/>
    </location>
</feature>
<dbReference type="AlphaFoldDB" id="A0AAD9IZD9"/>
<dbReference type="EMBL" id="JAODUO010004615">
    <property type="protein sequence ID" value="KAK2143173.1"/>
    <property type="molecule type" value="Genomic_DNA"/>
</dbReference>
<dbReference type="GO" id="GO:0004930">
    <property type="term" value="F:G protein-coupled receptor activity"/>
    <property type="evidence" value="ECO:0007669"/>
    <property type="project" value="InterPro"/>
</dbReference>
<dbReference type="Pfam" id="PF00001">
    <property type="entry name" value="7tm_1"/>
    <property type="match status" value="2"/>
</dbReference>
<keyword evidence="3 6" id="KW-1133">Transmembrane helix</keyword>
<feature type="transmembrane region" description="Helical" evidence="6">
    <location>
        <begin position="347"/>
        <end position="376"/>
    </location>
</feature>
<feature type="domain" description="G-protein coupled receptors family 1 profile" evidence="7">
    <location>
        <begin position="207"/>
        <end position="492"/>
    </location>
</feature>
<dbReference type="Proteomes" id="UP001209878">
    <property type="component" value="Unassembled WGS sequence"/>
</dbReference>
<dbReference type="PANTHER" id="PTHR46641">
    <property type="entry name" value="FMRFAMIDE RECEPTOR-RELATED"/>
    <property type="match status" value="1"/>
</dbReference>
<reference evidence="8" key="1">
    <citation type="journal article" date="2023" name="Mol. Biol. Evol.">
        <title>Third-Generation Sequencing Reveals the Adaptive Role of the Epigenome in Three Deep-Sea Polychaetes.</title>
        <authorList>
            <person name="Perez M."/>
            <person name="Aroh O."/>
            <person name="Sun Y."/>
            <person name="Lan Y."/>
            <person name="Juniper S.K."/>
            <person name="Young C.R."/>
            <person name="Angers B."/>
            <person name="Qian P.Y."/>
        </authorList>
    </citation>
    <scope>NUCLEOTIDE SEQUENCE</scope>
    <source>
        <strain evidence="8">R07B-5</strain>
    </source>
</reference>
<evidence type="ECO:0000256" key="6">
    <source>
        <dbReference type="SAM" id="Phobius"/>
    </source>
</evidence>
<comment type="subcellular location">
    <subcellularLocation>
        <location evidence="1">Membrane</location>
    </subcellularLocation>
</comment>
<dbReference type="SUPFAM" id="SSF81321">
    <property type="entry name" value="Family A G protein-coupled receptor-like"/>
    <property type="match status" value="2"/>
</dbReference>
<dbReference type="PROSITE" id="PS50262">
    <property type="entry name" value="G_PROTEIN_RECEP_F1_2"/>
    <property type="match status" value="2"/>
</dbReference>
<dbReference type="PANTHER" id="PTHR46641:SF25">
    <property type="entry name" value="CNMAMIDE RECEPTOR-RELATED"/>
    <property type="match status" value="1"/>
</dbReference>
<proteinExistence type="predicted"/>
<accession>A0AAD9IZD9</accession>
<evidence type="ECO:0000256" key="2">
    <source>
        <dbReference type="ARBA" id="ARBA00022692"/>
    </source>
</evidence>
<dbReference type="CDD" id="cd14978">
    <property type="entry name" value="7tmA_FMRFamide_R-like"/>
    <property type="match status" value="2"/>
</dbReference>
<feature type="transmembrane region" description="Helical" evidence="6">
    <location>
        <begin position="277"/>
        <end position="296"/>
    </location>
</feature>